<organism evidence="1 2">
    <name type="scientific">Uncinocarpus reesii (strain UAMH 1704)</name>
    <dbReference type="NCBI Taxonomy" id="336963"/>
    <lineage>
        <taxon>Eukaryota</taxon>
        <taxon>Fungi</taxon>
        <taxon>Dikarya</taxon>
        <taxon>Ascomycota</taxon>
        <taxon>Pezizomycotina</taxon>
        <taxon>Eurotiomycetes</taxon>
        <taxon>Eurotiomycetidae</taxon>
        <taxon>Onygenales</taxon>
        <taxon>Onygenaceae</taxon>
        <taxon>Uncinocarpus</taxon>
    </lineage>
</organism>
<dbReference type="EMBL" id="CH476615">
    <property type="protein sequence ID" value="EEP75564.1"/>
    <property type="molecule type" value="Genomic_DNA"/>
</dbReference>
<dbReference type="InParanoid" id="C4JDY6"/>
<keyword evidence="2" id="KW-1185">Reference proteome</keyword>
<reference evidence="2" key="1">
    <citation type="journal article" date="2009" name="Genome Res.">
        <title>Comparative genomic analyses of the human fungal pathogens Coccidioides and their relatives.</title>
        <authorList>
            <person name="Sharpton T.J."/>
            <person name="Stajich J.E."/>
            <person name="Rounsley S.D."/>
            <person name="Gardner M.J."/>
            <person name="Wortman J.R."/>
            <person name="Jordar V.S."/>
            <person name="Maiti R."/>
            <person name="Kodira C.D."/>
            <person name="Neafsey D.E."/>
            <person name="Zeng Q."/>
            <person name="Hung C.-Y."/>
            <person name="McMahan C."/>
            <person name="Muszewska A."/>
            <person name="Grynberg M."/>
            <person name="Mandel M.A."/>
            <person name="Kellner E.M."/>
            <person name="Barker B.M."/>
            <person name="Galgiani J.N."/>
            <person name="Orbach M.J."/>
            <person name="Kirkland T.N."/>
            <person name="Cole G.T."/>
            <person name="Henn M.R."/>
            <person name="Birren B.W."/>
            <person name="Taylor J.W."/>
        </authorList>
    </citation>
    <scope>NUCLEOTIDE SEQUENCE [LARGE SCALE GENOMIC DNA]</scope>
    <source>
        <strain evidence="2">UAMH 1704</strain>
    </source>
</reference>
<proteinExistence type="predicted"/>
<evidence type="ECO:0000313" key="1">
    <source>
        <dbReference type="EMBL" id="EEP75564.1"/>
    </source>
</evidence>
<dbReference type="AlphaFoldDB" id="C4JDY6"/>
<dbReference type="VEuPathDB" id="FungiDB:UREG_00410"/>
<name>C4JDY6_UNCRE</name>
<accession>C4JDY6</accession>
<sequence>MLDRFIMKDSERLPQEYGDSTEANRVKNGVTTLLKCAGIHAVLPYPKVSQPHFDFAFPGRPVVTRWTRHADRI</sequence>
<evidence type="ECO:0000313" key="2">
    <source>
        <dbReference type="Proteomes" id="UP000002058"/>
    </source>
</evidence>
<dbReference type="HOGENOM" id="CLU_2706643_0_0_1"/>
<protein>
    <submittedName>
        <fullName evidence="1">Uncharacterized protein</fullName>
    </submittedName>
</protein>
<dbReference type="RefSeq" id="XP_002540897.1">
    <property type="nucleotide sequence ID" value="XM_002540851.1"/>
</dbReference>
<dbReference type="GeneID" id="8444493"/>
<dbReference type="KEGG" id="ure:UREG_00410"/>
<gene>
    <name evidence="1" type="ORF">UREG_00410</name>
</gene>
<dbReference type="Proteomes" id="UP000002058">
    <property type="component" value="Unassembled WGS sequence"/>
</dbReference>